<accession>A0A975HG42</accession>
<proteinExistence type="predicted"/>
<dbReference type="Proteomes" id="UP000664914">
    <property type="component" value="Chromosome"/>
</dbReference>
<dbReference type="InterPro" id="IPR001296">
    <property type="entry name" value="Glyco_trans_1"/>
</dbReference>
<dbReference type="InterPro" id="IPR022623">
    <property type="entry name" value="Glyco_trans_4"/>
</dbReference>
<reference evidence="4" key="1">
    <citation type="submission" date="2020-07" db="EMBL/GenBank/DDBJ databases">
        <authorList>
            <person name="Camacho E."/>
        </authorList>
    </citation>
    <scope>NUCLEOTIDE SEQUENCE</scope>
    <source>
        <strain evidence="4">MPO218</strain>
    </source>
</reference>
<dbReference type="GO" id="GO:0009103">
    <property type="term" value="P:lipopolysaccharide biosynthetic process"/>
    <property type="evidence" value="ECO:0007669"/>
    <property type="project" value="TreeGrafter"/>
</dbReference>
<gene>
    <name evidence="4" type="ORF">HRJ34_11685</name>
</gene>
<dbReference type="AlphaFoldDB" id="A0A975HG42"/>
<dbReference type="Pfam" id="PF12000">
    <property type="entry name" value="Glyco_trans_4_3"/>
    <property type="match status" value="1"/>
</dbReference>
<organism evidence="4 5">
    <name type="scientific">Rhizorhabdus wittichii</name>
    <dbReference type="NCBI Taxonomy" id="160791"/>
    <lineage>
        <taxon>Bacteria</taxon>
        <taxon>Pseudomonadati</taxon>
        <taxon>Pseudomonadota</taxon>
        <taxon>Alphaproteobacteria</taxon>
        <taxon>Sphingomonadales</taxon>
        <taxon>Sphingomonadaceae</taxon>
        <taxon>Rhizorhabdus</taxon>
    </lineage>
</organism>
<dbReference type="PANTHER" id="PTHR46401:SF2">
    <property type="entry name" value="GLYCOSYLTRANSFERASE WBBK-RELATED"/>
    <property type="match status" value="1"/>
</dbReference>
<dbReference type="EMBL" id="CP059319">
    <property type="protein sequence ID" value="QTH24103.1"/>
    <property type="molecule type" value="Genomic_DNA"/>
</dbReference>
<dbReference type="GO" id="GO:0016757">
    <property type="term" value="F:glycosyltransferase activity"/>
    <property type="evidence" value="ECO:0007669"/>
    <property type="project" value="InterPro"/>
</dbReference>
<feature type="domain" description="Glycosyl transferase family 1" evidence="2">
    <location>
        <begin position="214"/>
        <end position="382"/>
    </location>
</feature>
<keyword evidence="1" id="KW-0808">Transferase</keyword>
<evidence type="ECO:0000313" key="5">
    <source>
        <dbReference type="Proteomes" id="UP000664914"/>
    </source>
</evidence>
<dbReference type="Pfam" id="PF00534">
    <property type="entry name" value="Glycos_transf_1"/>
    <property type="match status" value="1"/>
</dbReference>
<evidence type="ECO:0000256" key="1">
    <source>
        <dbReference type="ARBA" id="ARBA00022679"/>
    </source>
</evidence>
<evidence type="ECO:0000259" key="2">
    <source>
        <dbReference type="Pfam" id="PF00534"/>
    </source>
</evidence>
<name>A0A975HG42_9SPHN</name>
<dbReference type="SUPFAM" id="SSF53756">
    <property type="entry name" value="UDP-Glycosyltransferase/glycogen phosphorylase"/>
    <property type="match status" value="1"/>
</dbReference>
<evidence type="ECO:0000259" key="3">
    <source>
        <dbReference type="Pfam" id="PF12000"/>
    </source>
</evidence>
<evidence type="ECO:0000313" key="4">
    <source>
        <dbReference type="EMBL" id="QTH24103.1"/>
    </source>
</evidence>
<dbReference type="Gene3D" id="3.40.50.2000">
    <property type="entry name" value="Glycogen Phosphorylase B"/>
    <property type="match status" value="2"/>
</dbReference>
<reference evidence="4" key="2">
    <citation type="submission" date="2021-04" db="EMBL/GenBank/DDBJ databases">
        <title>Isolation and genomic analysis of the ibuprofen-degrading bacterium Sphingomonas strain MPO218.</title>
        <authorList>
            <person name="Aulestia M."/>
            <person name="Flores A."/>
            <person name="Mangas E.L."/>
            <person name="Perez-Pulido A.J."/>
            <person name="Santero E."/>
            <person name="Camacho E.M."/>
        </authorList>
    </citation>
    <scope>NUCLEOTIDE SEQUENCE</scope>
    <source>
        <strain evidence="4">MPO218</strain>
    </source>
</reference>
<protein>
    <submittedName>
        <fullName evidence="4">Glycosyltransferase</fullName>
    </submittedName>
</protein>
<sequence length="408" mass="45088">MRKRILFVHQNFPGQFPHIADGLIARGDEVVAIGGPTAKERPGVALIRWNNKRGTAAGILPVAIRAEADLIRAEAAAMAAVELARRGFKPDLIIAHPGWGETVHLKDLFPHAKLILFGEFYYRHLGGDMNFDREFETPTLAGAMRTNGKNVVQTQAFTQADLIVSPTAFQASTFPEIFRPRIRVLHEGVDLSRARCNPDARLTLADGRVLDRSTPVITFINRNFERLRGFHIFMRALPRLMEAVPEAQVVAIGADGAGYGGDRPDKKQWRHAMLDEMGGRIDRSRLHFVGRVEHDRMIDILSIGAAHVYYTYPFVLSWSLVEAMACECLVLGSDTAPVRDAITDGQDGVLNDFFDVEALSAAMIRAIREPGAFQAMRAQARRTALARFDRATVGVPGWLALIDEAMGG</sequence>
<dbReference type="PANTHER" id="PTHR46401">
    <property type="entry name" value="GLYCOSYLTRANSFERASE WBBK-RELATED"/>
    <property type="match status" value="1"/>
</dbReference>
<feature type="domain" description="Glycosyl transferase family 4" evidence="3">
    <location>
        <begin position="27"/>
        <end position="192"/>
    </location>
</feature>